<dbReference type="SUPFAM" id="SSF56349">
    <property type="entry name" value="DNA breaking-rejoining enzymes"/>
    <property type="match status" value="1"/>
</dbReference>
<organism evidence="8 9">
    <name type="scientific">Actomonas aquatica</name>
    <dbReference type="NCBI Taxonomy" id="2866162"/>
    <lineage>
        <taxon>Bacteria</taxon>
        <taxon>Pseudomonadati</taxon>
        <taxon>Verrucomicrobiota</taxon>
        <taxon>Opitutia</taxon>
        <taxon>Opitutales</taxon>
        <taxon>Opitutaceae</taxon>
        <taxon>Actomonas</taxon>
    </lineage>
</organism>
<evidence type="ECO:0000256" key="2">
    <source>
        <dbReference type="ARBA" id="ARBA00022908"/>
    </source>
</evidence>
<proteinExistence type="inferred from homology"/>
<evidence type="ECO:0000256" key="1">
    <source>
        <dbReference type="ARBA" id="ARBA00008857"/>
    </source>
</evidence>
<dbReference type="PROSITE" id="PS51900">
    <property type="entry name" value="CB"/>
    <property type="match status" value="1"/>
</dbReference>
<dbReference type="InterPro" id="IPR050090">
    <property type="entry name" value="Tyrosine_recombinase_XerCD"/>
</dbReference>
<evidence type="ECO:0000256" key="4">
    <source>
        <dbReference type="ARBA" id="ARBA00023172"/>
    </source>
</evidence>
<reference evidence="8 9" key="1">
    <citation type="submission" date="2023-12" db="EMBL/GenBank/DDBJ databases">
        <title>Description of an unclassified Opitutus bacterium of Verrucomicrobiota.</title>
        <authorList>
            <person name="Zhang D.-F."/>
        </authorList>
    </citation>
    <scope>NUCLEOTIDE SEQUENCE [LARGE SCALE GENOMIC DNA]</scope>
    <source>
        <strain evidence="8 9">WL0086</strain>
    </source>
</reference>
<comment type="similarity">
    <text evidence="1">Belongs to the 'phage' integrase family.</text>
</comment>
<evidence type="ECO:0000256" key="5">
    <source>
        <dbReference type="PROSITE-ProRule" id="PRU01248"/>
    </source>
</evidence>
<dbReference type="Proteomes" id="UP000738431">
    <property type="component" value="Chromosome"/>
</dbReference>
<dbReference type="Pfam" id="PF00589">
    <property type="entry name" value="Phage_integrase"/>
    <property type="match status" value="1"/>
</dbReference>
<evidence type="ECO:0000259" key="6">
    <source>
        <dbReference type="PROSITE" id="PS51898"/>
    </source>
</evidence>
<accession>A0ABZ1C2A8</accession>
<dbReference type="Gene3D" id="1.10.150.130">
    <property type="match status" value="1"/>
</dbReference>
<evidence type="ECO:0000313" key="8">
    <source>
        <dbReference type="EMBL" id="WRQ85546.1"/>
    </source>
</evidence>
<dbReference type="RefSeq" id="WP_324725963.1">
    <property type="nucleotide sequence ID" value="NZ_CP139781.1"/>
</dbReference>
<dbReference type="InterPro" id="IPR002104">
    <property type="entry name" value="Integrase_catalytic"/>
</dbReference>
<dbReference type="PROSITE" id="PS51898">
    <property type="entry name" value="TYR_RECOMBINASE"/>
    <property type="match status" value="1"/>
</dbReference>
<sequence length="385" mass="43601">MASVRRKPRSKYWYACYTDGSGVQQQISTKLTKKTEAFQLAVTFERAAHLDLAEAEALAEIGKIFARLRGDNITKVTIKEHLQKWLEERRGEVEAVSLERYRSSIDRFLSSLGSEAHVPVHRCSESHIRKFREERAAEVAPSTVNADINVLRFAFKRAMDKRLIVVDPTEQVQNLAARTKRGSSLRRPYTREEFRHLLEHANTEWEGMLYFGLYTAQRLGDIARVRWRDLENGVMKIIRSKQQSAAVVPLHPVIQAYLQQIPRGRPNDPVFPDIAETVRKTGRTGGLSNQFHKLLVAAGLAAKRSKKNTGRGHDKARTQSELSFHCLRHTANSWLKEAGVGEAVVRDIVGHESTDVSRVYTHIDDATKLAAICKLPFLQKGGQET</sequence>
<keyword evidence="3 5" id="KW-0238">DNA-binding</keyword>
<dbReference type="InterPro" id="IPR044068">
    <property type="entry name" value="CB"/>
</dbReference>
<protein>
    <submittedName>
        <fullName evidence="8">Tyrosine-type recombinase/integrase</fullName>
    </submittedName>
</protein>
<keyword evidence="2" id="KW-0229">DNA integration</keyword>
<feature type="domain" description="Tyr recombinase" evidence="6">
    <location>
        <begin position="184"/>
        <end position="374"/>
    </location>
</feature>
<dbReference type="InterPro" id="IPR013762">
    <property type="entry name" value="Integrase-like_cat_sf"/>
</dbReference>
<evidence type="ECO:0000256" key="3">
    <source>
        <dbReference type="ARBA" id="ARBA00023125"/>
    </source>
</evidence>
<dbReference type="PANTHER" id="PTHR30349">
    <property type="entry name" value="PHAGE INTEGRASE-RELATED"/>
    <property type="match status" value="1"/>
</dbReference>
<name>A0ABZ1C2A8_9BACT</name>
<evidence type="ECO:0000313" key="9">
    <source>
        <dbReference type="Proteomes" id="UP000738431"/>
    </source>
</evidence>
<dbReference type="InterPro" id="IPR010998">
    <property type="entry name" value="Integrase_recombinase_N"/>
</dbReference>
<dbReference type="InterPro" id="IPR011010">
    <property type="entry name" value="DNA_brk_join_enz"/>
</dbReference>
<dbReference type="Gene3D" id="1.10.443.10">
    <property type="entry name" value="Intergrase catalytic core"/>
    <property type="match status" value="1"/>
</dbReference>
<dbReference type="EMBL" id="CP139781">
    <property type="protein sequence ID" value="WRQ85546.1"/>
    <property type="molecule type" value="Genomic_DNA"/>
</dbReference>
<keyword evidence="9" id="KW-1185">Reference proteome</keyword>
<feature type="domain" description="Core-binding (CB)" evidence="7">
    <location>
        <begin position="76"/>
        <end position="159"/>
    </location>
</feature>
<dbReference type="PANTHER" id="PTHR30349:SF41">
    <property type="entry name" value="INTEGRASE_RECOMBINASE PROTEIN MJ0367-RELATED"/>
    <property type="match status" value="1"/>
</dbReference>
<evidence type="ECO:0000259" key="7">
    <source>
        <dbReference type="PROSITE" id="PS51900"/>
    </source>
</evidence>
<keyword evidence="4" id="KW-0233">DNA recombination</keyword>
<gene>
    <name evidence="8" type="ORF">K1X11_012105</name>
</gene>